<evidence type="ECO:0000256" key="1">
    <source>
        <dbReference type="SAM" id="MobiDB-lite"/>
    </source>
</evidence>
<evidence type="ECO:0000313" key="2">
    <source>
        <dbReference type="EMBL" id="KAJ8255713.1"/>
    </source>
</evidence>
<dbReference type="Proteomes" id="UP001152803">
    <property type="component" value="Unassembled WGS sequence"/>
</dbReference>
<protein>
    <submittedName>
        <fullName evidence="2">Uncharacterized protein</fullName>
    </submittedName>
</protein>
<keyword evidence="3" id="KW-1185">Reference proteome</keyword>
<feature type="region of interest" description="Disordered" evidence="1">
    <location>
        <begin position="55"/>
        <end position="76"/>
    </location>
</feature>
<dbReference type="AlphaFoldDB" id="A0A9Q1D1Y9"/>
<proteinExistence type="predicted"/>
<name>A0A9Q1D1Y9_CONCO</name>
<gene>
    <name evidence="2" type="ORF">COCON_G00195770</name>
</gene>
<sequence length="76" mass="8296">MSGSFQTSLPHVYQHVAEMAHSGPNSRGGAYKKIKLKLLFCLGVAEPPGAVRREQVTFSNRKPQDFLTNPTSNPVA</sequence>
<comment type="caution">
    <text evidence="2">The sequence shown here is derived from an EMBL/GenBank/DDBJ whole genome shotgun (WGS) entry which is preliminary data.</text>
</comment>
<reference evidence="2" key="1">
    <citation type="journal article" date="2023" name="Science">
        <title>Genome structures resolve the early diversification of teleost fishes.</title>
        <authorList>
            <person name="Parey E."/>
            <person name="Louis A."/>
            <person name="Montfort J."/>
            <person name="Bouchez O."/>
            <person name="Roques C."/>
            <person name="Iampietro C."/>
            <person name="Lluch J."/>
            <person name="Castinel A."/>
            <person name="Donnadieu C."/>
            <person name="Desvignes T."/>
            <person name="Floi Bucao C."/>
            <person name="Jouanno E."/>
            <person name="Wen M."/>
            <person name="Mejri S."/>
            <person name="Dirks R."/>
            <person name="Jansen H."/>
            <person name="Henkel C."/>
            <person name="Chen W.J."/>
            <person name="Zahm M."/>
            <person name="Cabau C."/>
            <person name="Klopp C."/>
            <person name="Thompson A.W."/>
            <person name="Robinson-Rechavi M."/>
            <person name="Braasch I."/>
            <person name="Lecointre G."/>
            <person name="Bobe J."/>
            <person name="Postlethwait J.H."/>
            <person name="Berthelot C."/>
            <person name="Roest Crollius H."/>
            <person name="Guiguen Y."/>
        </authorList>
    </citation>
    <scope>NUCLEOTIDE SEQUENCE</scope>
    <source>
        <strain evidence="2">Concon-B</strain>
    </source>
</reference>
<accession>A0A9Q1D1Y9</accession>
<feature type="compositionally biased region" description="Polar residues" evidence="1">
    <location>
        <begin position="56"/>
        <end position="76"/>
    </location>
</feature>
<evidence type="ECO:0000313" key="3">
    <source>
        <dbReference type="Proteomes" id="UP001152803"/>
    </source>
</evidence>
<dbReference type="EMBL" id="JAFJMO010000015">
    <property type="protein sequence ID" value="KAJ8255713.1"/>
    <property type="molecule type" value="Genomic_DNA"/>
</dbReference>
<organism evidence="2 3">
    <name type="scientific">Conger conger</name>
    <name type="common">Conger eel</name>
    <name type="synonym">Muraena conger</name>
    <dbReference type="NCBI Taxonomy" id="82655"/>
    <lineage>
        <taxon>Eukaryota</taxon>
        <taxon>Metazoa</taxon>
        <taxon>Chordata</taxon>
        <taxon>Craniata</taxon>
        <taxon>Vertebrata</taxon>
        <taxon>Euteleostomi</taxon>
        <taxon>Actinopterygii</taxon>
        <taxon>Neopterygii</taxon>
        <taxon>Teleostei</taxon>
        <taxon>Anguilliformes</taxon>
        <taxon>Congridae</taxon>
        <taxon>Conger</taxon>
    </lineage>
</organism>